<dbReference type="GO" id="GO:0045893">
    <property type="term" value="P:positive regulation of DNA-templated transcription"/>
    <property type="evidence" value="ECO:0007669"/>
    <property type="project" value="TreeGrafter"/>
</dbReference>
<dbReference type="GO" id="GO:0046982">
    <property type="term" value="F:protein heterodimerization activity"/>
    <property type="evidence" value="ECO:0007669"/>
    <property type="project" value="UniProtKB-ARBA"/>
</dbReference>
<dbReference type="EnsemblPlants" id="ORUFI01G21120.1">
    <property type="protein sequence ID" value="ORUFI01G21120.1"/>
    <property type="gene ID" value="ORUFI01G21120"/>
</dbReference>
<dbReference type="Gene3D" id="1.20.5.170">
    <property type="match status" value="1"/>
</dbReference>
<dbReference type="Pfam" id="PF00170">
    <property type="entry name" value="bZIP_1"/>
    <property type="match status" value="1"/>
</dbReference>
<evidence type="ECO:0000256" key="6">
    <source>
        <dbReference type="SAM" id="MobiDB-lite"/>
    </source>
</evidence>
<dbReference type="GO" id="GO:0000976">
    <property type="term" value="F:transcription cis-regulatory region binding"/>
    <property type="evidence" value="ECO:0007669"/>
    <property type="project" value="TreeGrafter"/>
</dbReference>
<dbReference type="eggNOG" id="ENOG502R5Z2">
    <property type="taxonomic scope" value="Eukaryota"/>
</dbReference>
<name>A0A0E0MXR0_ORYRU</name>
<dbReference type="AlphaFoldDB" id="A0A0E0MXR0"/>
<dbReference type="InterPro" id="IPR046347">
    <property type="entry name" value="bZIP_sf"/>
</dbReference>
<keyword evidence="4" id="KW-0804">Transcription</keyword>
<keyword evidence="3" id="KW-0238">DNA-binding</keyword>
<dbReference type="CDD" id="cd14702">
    <property type="entry name" value="bZIP_plant_GBF1"/>
    <property type="match status" value="1"/>
</dbReference>
<comment type="subcellular location">
    <subcellularLocation>
        <location evidence="1">Nucleus</location>
    </subcellularLocation>
</comment>
<dbReference type="InterPro" id="IPR045314">
    <property type="entry name" value="bZIP_plant_GBF1"/>
</dbReference>
<reference evidence="9" key="1">
    <citation type="submission" date="2013-06" db="EMBL/GenBank/DDBJ databases">
        <authorList>
            <person name="Zhao Q."/>
        </authorList>
    </citation>
    <scope>NUCLEOTIDE SEQUENCE</scope>
    <source>
        <strain evidence="9">cv. W1943</strain>
    </source>
</reference>
<evidence type="ECO:0000259" key="7">
    <source>
        <dbReference type="PROSITE" id="PS50217"/>
    </source>
</evidence>
<evidence type="ECO:0000256" key="2">
    <source>
        <dbReference type="ARBA" id="ARBA00023015"/>
    </source>
</evidence>
<dbReference type="PANTHER" id="PTHR45764">
    <property type="entry name" value="BZIP TRANSCRIPTION FACTOR 44"/>
    <property type="match status" value="1"/>
</dbReference>
<sequence>MASPGVVCTTVTPTSSAGSDQVVAGDGEAARRPVAPAVMEERKRKRKESNRLSAQRSRARKQQQLDELAGQVAALRARNGALGLAAREAARRCAAVRAENELLRARSVELAARLDSLTDLAQCLHDAAAASSFAAAPPMMMAGAATAFPTGAVGAAAGFMMPQLPPPLLDATTMGMHCNYYY</sequence>
<keyword evidence="9" id="KW-1185">Reference proteome</keyword>
<keyword evidence="2" id="KW-0805">Transcription regulation</keyword>
<evidence type="ECO:0000256" key="4">
    <source>
        <dbReference type="ARBA" id="ARBA00023163"/>
    </source>
</evidence>
<dbReference type="PANTHER" id="PTHR45764:SF15">
    <property type="entry name" value="OS01G0542700 PROTEIN"/>
    <property type="match status" value="1"/>
</dbReference>
<evidence type="ECO:0000313" key="8">
    <source>
        <dbReference type="EnsemblPlants" id="ORUFI01G21120.1"/>
    </source>
</evidence>
<dbReference type="PROSITE" id="PS50217">
    <property type="entry name" value="BZIP"/>
    <property type="match status" value="1"/>
</dbReference>
<evidence type="ECO:0000256" key="1">
    <source>
        <dbReference type="ARBA" id="ARBA00004123"/>
    </source>
</evidence>
<dbReference type="GO" id="GO:0005634">
    <property type="term" value="C:nucleus"/>
    <property type="evidence" value="ECO:0007669"/>
    <property type="project" value="UniProtKB-SubCell"/>
</dbReference>
<evidence type="ECO:0000256" key="5">
    <source>
        <dbReference type="ARBA" id="ARBA00023242"/>
    </source>
</evidence>
<evidence type="ECO:0000313" key="9">
    <source>
        <dbReference type="Proteomes" id="UP000008022"/>
    </source>
</evidence>
<dbReference type="PROSITE" id="PS00036">
    <property type="entry name" value="BZIP_BASIC"/>
    <property type="match status" value="1"/>
</dbReference>
<dbReference type="GO" id="GO:0003700">
    <property type="term" value="F:DNA-binding transcription factor activity"/>
    <property type="evidence" value="ECO:0007669"/>
    <property type="project" value="InterPro"/>
</dbReference>
<proteinExistence type="predicted"/>
<dbReference type="SUPFAM" id="SSF57959">
    <property type="entry name" value="Leucine zipper domain"/>
    <property type="match status" value="1"/>
</dbReference>
<feature type="domain" description="BZIP" evidence="7">
    <location>
        <begin position="40"/>
        <end position="82"/>
    </location>
</feature>
<dbReference type="InterPro" id="IPR004827">
    <property type="entry name" value="bZIP"/>
</dbReference>
<dbReference type="SMART" id="SM00338">
    <property type="entry name" value="BRLZ"/>
    <property type="match status" value="1"/>
</dbReference>
<dbReference type="STRING" id="4529.A0A0E0MXR0"/>
<feature type="region of interest" description="Disordered" evidence="6">
    <location>
        <begin position="1"/>
        <end position="65"/>
    </location>
</feature>
<feature type="compositionally biased region" description="Polar residues" evidence="6">
    <location>
        <begin position="9"/>
        <end position="19"/>
    </location>
</feature>
<dbReference type="OMA" id="VQAENAM"/>
<dbReference type="Proteomes" id="UP000008022">
    <property type="component" value="Unassembled WGS sequence"/>
</dbReference>
<organism evidence="8 9">
    <name type="scientific">Oryza rufipogon</name>
    <name type="common">Brownbeard rice</name>
    <name type="synonym">Asian wild rice</name>
    <dbReference type="NCBI Taxonomy" id="4529"/>
    <lineage>
        <taxon>Eukaryota</taxon>
        <taxon>Viridiplantae</taxon>
        <taxon>Streptophyta</taxon>
        <taxon>Embryophyta</taxon>
        <taxon>Tracheophyta</taxon>
        <taxon>Spermatophyta</taxon>
        <taxon>Magnoliopsida</taxon>
        <taxon>Liliopsida</taxon>
        <taxon>Poales</taxon>
        <taxon>Poaceae</taxon>
        <taxon>BOP clade</taxon>
        <taxon>Oryzoideae</taxon>
        <taxon>Oryzeae</taxon>
        <taxon>Oryzinae</taxon>
        <taxon>Oryza</taxon>
    </lineage>
</organism>
<reference evidence="8" key="2">
    <citation type="submission" date="2015-06" db="UniProtKB">
        <authorList>
            <consortium name="EnsemblPlants"/>
        </authorList>
    </citation>
    <scope>IDENTIFICATION</scope>
</reference>
<dbReference type="Gramene" id="ORUFI01G21120.1">
    <property type="protein sequence ID" value="ORUFI01G21120.1"/>
    <property type="gene ID" value="ORUFI01G21120"/>
</dbReference>
<evidence type="ECO:0000256" key="3">
    <source>
        <dbReference type="ARBA" id="ARBA00023125"/>
    </source>
</evidence>
<dbReference type="HOGENOM" id="CLU_132312_0_0_1"/>
<dbReference type="FunFam" id="1.20.5.170:FF:000020">
    <property type="entry name" value="BZIP transcription factor"/>
    <property type="match status" value="1"/>
</dbReference>
<keyword evidence="5" id="KW-0539">Nucleus</keyword>
<accession>A0A0E0MXR0</accession>
<protein>
    <recommendedName>
        <fullName evidence="7">BZIP domain-containing protein</fullName>
    </recommendedName>
</protein>